<keyword evidence="4 8" id="KW-0808">Transferase</keyword>
<dbReference type="RefSeq" id="WP_170847918.1">
    <property type="nucleotide sequence ID" value="NZ_BAABFM010000073.1"/>
</dbReference>
<feature type="domain" description="Glycosyltransferase 2-like" evidence="7">
    <location>
        <begin position="7"/>
        <end position="171"/>
    </location>
</feature>
<gene>
    <name evidence="8" type="ORF">SAMN04489757_10950</name>
</gene>
<dbReference type="PANTHER" id="PTHR37316:SF3">
    <property type="entry name" value="TEICHOIC ACID GLYCEROL-PHOSPHATE TRANSFERASE"/>
    <property type="match status" value="1"/>
</dbReference>
<evidence type="ECO:0000256" key="3">
    <source>
        <dbReference type="ARBA" id="ARBA00022475"/>
    </source>
</evidence>
<evidence type="ECO:0000256" key="4">
    <source>
        <dbReference type="ARBA" id="ARBA00022679"/>
    </source>
</evidence>
<sequence length="996" mass="118590">MNKYKVSIIVPVYNVEKYLKQCMESLVNQTLQEIEIITVNDGSPDNSIEILERYAKKYPDKVKVFSTENRGVSHARNYGLDRASGDYVMFVDSDDYIELDMAKKLYRKAIKDYNDLVMCARYNVYEVEGKKEPRRKVLKIFSMNQNFKMSERKFELAHASPFPWDKLYKRSLLEGIRFPEGIRFEDLVVAFEAVTRAESIGVVHEPLYNYRKTTQGGFLNSFSEATKDIVTAFGLLFDFMKEHDLFDTFKEELEYICTRHFFYRYESFYADEKKGQLQLKIDIINETQDFLEKEIPGWQDNQYLKYCSGAAIKKHLKYYVDRNKTIRYITFRDRVPGFVLRIAQKLRKLKTKLNGKWRKFRRSRNKKALIKKKLKKLPFLKLFHMPIDVKYTKYYEELSVNDKDILFESKHGEDLAGNIFNMIYETGRDKYKDYRVFLVLKKELNETYRTLLNNYGIRHVRFIELHSNEYLKAIATAKYLVTDTSLPPYFIKKPEQVYLNTWHGTPLKAMGRAVPDREYGLGNVQRNFNIADYLLYQNDFSKDVFLNDYMLDKIYEGKVLLSGYPRNSAFYRTDRRDIIRKECKIEDKQVIVYMPTWRGLLHKKQNKEQVARIYSYLARIDYKLQENQILYVKLHPFVKSEINYDDFIHIRQFPSEYETYDFLNASDLLITDYSSIMFDYAVSKKKMILFTYDREEYLKDRGIYISLDEMDLPKVDTVEELMDEINKEIKEDCEYPLFFERFCSYDSEDTARNVCDTVFLQEECGLKTIEYKKVKKPNVLVHVKALKDTEEDNSFIHKMNGMNLEKRNYFIHFKANGMKKTSSLLSLFNKDIGYLPMQPGKNYRLSEYIAFTLTFKYGIENGFTKRKIQSLALRELRKHFGDTNFEYVINYSGMDLMLLHILDQIQGKKIYCFNNFTIAQYNKSKKYRKDIQYALRHLDNYDLVVLPDSMKNMKEVHELNKKTKVRMVESLPIDIDKVIKLLNNETLDETLVKEVE</sequence>
<comment type="similarity">
    <text evidence="2">Belongs to the CDP-glycerol glycerophosphotransferase family.</text>
</comment>
<dbReference type="InterPro" id="IPR029044">
    <property type="entry name" value="Nucleotide-diphossugar_trans"/>
</dbReference>
<dbReference type="InterPro" id="IPR043148">
    <property type="entry name" value="TagF_C"/>
</dbReference>
<keyword evidence="6" id="KW-0472">Membrane</keyword>
<dbReference type="STRING" id="1527.SAMN04489757_10950"/>
<dbReference type="Pfam" id="PF04464">
    <property type="entry name" value="Glyphos_transf"/>
    <property type="match status" value="1"/>
</dbReference>
<evidence type="ECO:0000313" key="8">
    <source>
        <dbReference type="EMBL" id="SFO10605.1"/>
    </source>
</evidence>
<dbReference type="Gene3D" id="3.40.50.11820">
    <property type="match status" value="1"/>
</dbReference>
<dbReference type="SUPFAM" id="SSF53448">
    <property type="entry name" value="Nucleotide-diphospho-sugar transferases"/>
    <property type="match status" value="1"/>
</dbReference>
<dbReference type="PANTHER" id="PTHR37316">
    <property type="entry name" value="TEICHOIC ACID GLYCEROL-PHOSPHATE PRIMASE"/>
    <property type="match status" value="1"/>
</dbReference>
<reference evidence="8 9" key="1">
    <citation type="submission" date="2016-10" db="EMBL/GenBank/DDBJ databases">
        <authorList>
            <person name="de Groot N.N."/>
        </authorList>
    </citation>
    <scope>NUCLEOTIDE SEQUENCE [LARGE SCALE GENOMIC DNA]</scope>
    <source>
        <strain evidence="8 9">DSM 1283</strain>
    </source>
</reference>
<dbReference type="AlphaFoldDB" id="A0A1I5EGJ1"/>
<keyword evidence="3" id="KW-1003">Cell membrane</keyword>
<evidence type="ECO:0000256" key="5">
    <source>
        <dbReference type="ARBA" id="ARBA00022944"/>
    </source>
</evidence>
<evidence type="ECO:0000256" key="2">
    <source>
        <dbReference type="ARBA" id="ARBA00010488"/>
    </source>
</evidence>
<accession>A0A1I5EGJ1</accession>
<protein>
    <submittedName>
        <fullName evidence="8">CDP-glycerol glycerophosphotransferase, TagB/SpsB family</fullName>
    </submittedName>
</protein>
<evidence type="ECO:0000259" key="7">
    <source>
        <dbReference type="Pfam" id="PF00535"/>
    </source>
</evidence>
<dbReference type="Pfam" id="PF00535">
    <property type="entry name" value="Glycos_transf_2"/>
    <property type="match status" value="1"/>
</dbReference>
<dbReference type="InterPro" id="IPR001173">
    <property type="entry name" value="Glyco_trans_2-like"/>
</dbReference>
<dbReference type="EMBL" id="FOWD01000009">
    <property type="protein sequence ID" value="SFO10605.1"/>
    <property type="molecule type" value="Genomic_DNA"/>
</dbReference>
<dbReference type="Gene3D" id="3.90.550.10">
    <property type="entry name" value="Spore Coat Polysaccharide Biosynthesis Protein SpsA, Chain A"/>
    <property type="match status" value="1"/>
</dbReference>
<dbReference type="InterPro" id="IPR043149">
    <property type="entry name" value="TagF_N"/>
</dbReference>
<proteinExistence type="inferred from homology"/>
<evidence type="ECO:0000256" key="6">
    <source>
        <dbReference type="ARBA" id="ARBA00023136"/>
    </source>
</evidence>
<evidence type="ECO:0000313" key="9">
    <source>
        <dbReference type="Proteomes" id="UP000198806"/>
    </source>
</evidence>
<keyword evidence="9" id="KW-1185">Reference proteome</keyword>
<dbReference type="InterPro" id="IPR051612">
    <property type="entry name" value="Teichoic_Acid_Biosynth"/>
</dbReference>
<dbReference type="GO" id="GO:0019350">
    <property type="term" value="P:teichoic acid biosynthetic process"/>
    <property type="evidence" value="ECO:0007669"/>
    <property type="project" value="UniProtKB-KW"/>
</dbReference>
<dbReference type="Gene3D" id="3.40.50.12580">
    <property type="match status" value="1"/>
</dbReference>
<dbReference type="CDD" id="cd00761">
    <property type="entry name" value="Glyco_tranf_GTA_type"/>
    <property type="match status" value="1"/>
</dbReference>
<keyword evidence="5" id="KW-0777">Teichoic acid biosynthesis</keyword>
<comment type="subcellular location">
    <subcellularLocation>
        <location evidence="1">Cell membrane</location>
        <topology evidence="1">Peripheral membrane protein</topology>
    </subcellularLocation>
</comment>
<dbReference type="Proteomes" id="UP000198806">
    <property type="component" value="Unassembled WGS sequence"/>
</dbReference>
<organism evidence="8 9">
    <name type="scientific">Anaerocolumna aminovalerica</name>
    <dbReference type="NCBI Taxonomy" id="1527"/>
    <lineage>
        <taxon>Bacteria</taxon>
        <taxon>Bacillati</taxon>
        <taxon>Bacillota</taxon>
        <taxon>Clostridia</taxon>
        <taxon>Lachnospirales</taxon>
        <taxon>Lachnospiraceae</taxon>
        <taxon>Anaerocolumna</taxon>
    </lineage>
</organism>
<name>A0A1I5EGJ1_9FIRM</name>
<dbReference type="GO" id="GO:0047355">
    <property type="term" value="F:CDP-glycerol glycerophosphotransferase activity"/>
    <property type="evidence" value="ECO:0007669"/>
    <property type="project" value="InterPro"/>
</dbReference>
<evidence type="ECO:0000256" key="1">
    <source>
        <dbReference type="ARBA" id="ARBA00004202"/>
    </source>
</evidence>
<dbReference type="SUPFAM" id="SSF53756">
    <property type="entry name" value="UDP-Glycosyltransferase/glycogen phosphorylase"/>
    <property type="match status" value="1"/>
</dbReference>
<dbReference type="GO" id="GO:0005886">
    <property type="term" value="C:plasma membrane"/>
    <property type="evidence" value="ECO:0007669"/>
    <property type="project" value="UniProtKB-SubCell"/>
</dbReference>
<dbReference type="InterPro" id="IPR007554">
    <property type="entry name" value="Glycerophosphate_synth"/>
</dbReference>